<reference evidence="3" key="2">
    <citation type="submission" date="2017-12" db="EMBL/GenBank/DDBJ databases">
        <title>Genome sequence of the Bar-tailed Godwit (Limosa lapponica baueri).</title>
        <authorList>
            <person name="Lima N.C.B."/>
            <person name="Parody-Merino A.M."/>
            <person name="Battley P.F."/>
            <person name="Fidler A.E."/>
            <person name="Prosdocimi F."/>
        </authorList>
    </citation>
    <scope>NUCLEOTIDE SEQUENCE [LARGE SCALE GENOMIC DNA]</scope>
</reference>
<gene>
    <name evidence="2" type="ORF">llap_6383</name>
</gene>
<reference evidence="3" key="1">
    <citation type="submission" date="2017-11" db="EMBL/GenBank/DDBJ databases">
        <authorList>
            <person name="Lima N.C."/>
            <person name="Parody-Merino A.M."/>
            <person name="Battley P.F."/>
            <person name="Fidler A.E."/>
            <person name="Prosdocimi F."/>
        </authorList>
    </citation>
    <scope>NUCLEOTIDE SEQUENCE [LARGE SCALE GENOMIC DNA]</scope>
</reference>
<evidence type="ECO:0000313" key="2">
    <source>
        <dbReference type="EMBL" id="PKU43309.1"/>
    </source>
</evidence>
<evidence type="ECO:0000313" key="3">
    <source>
        <dbReference type="Proteomes" id="UP000233556"/>
    </source>
</evidence>
<proteinExistence type="predicted"/>
<organism evidence="2 3">
    <name type="scientific">Limosa lapponica baueri</name>
    <dbReference type="NCBI Taxonomy" id="1758121"/>
    <lineage>
        <taxon>Eukaryota</taxon>
        <taxon>Metazoa</taxon>
        <taxon>Chordata</taxon>
        <taxon>Craniata</taxon>
        <taxon>Vertebrata</taxon>
        <taxon>Euteleostomi</taxon>
        <taxon>Archelosauria</taxon>
        <taxon>Archosauria</taxon>
        <taxon>Dinosauria</taxon>
        <taxon>Saurischia</taxon>
        <taxon>Theropoda</taxon>
        <taxon>Coelurosauria</taxon>
        <taxon>Aves</taxon>
        <taxon>Neognathae</taxon>
        <taxon>Neoaves</taxon>
        <taxon>Charadriiformes</taxon>
        <taxon>Scolopacidae</taxon>
        <taxon>Limosa</taxon>
    </lineage>
</organism>
<dbReference type="Proteomes" id="UP000233556">
    <property type="component" value="Unassembled WGS sequence"/>
</dbReference>
<evidence type="ECO:0000256" key="1">
    <source>
        <dbReference type="SAM" id="MobiDB-lite"/>
    </source>
</evidence>
<dbReference type="EMBL" id="KZ505915">
    <property type="protein sequence ID" value="PKU43309.1"/>
    <property type="molecule type" value="Genomic_DNA"/>
</dbReference>
<feature type="region of interest" description="Disordered" evidence="1">
    <location>
        <begin position="66"/>
        <end position="86"/>
    </location>
</feature>
<keyword evidence="3" id="KW-1185">Reference proteome</keyword>
<feature type="compositionally biased region" description="Polar residues" evidence="1">
    <location>
        <begin position="72"/>
        <end position="86"/>
    </location>
</feature>
<dbReference type="OrthoDB" id="9398112at2759"/>
<protein>
    <submittedName>
        <fullName evidence="2">Uncharacterized protein</fullName>
    </submittedName>
</protein>
<dbReference type="AlphaFoldDB" id="A0A2I0UB65"/>
<name>A0A2I0UB65_LIMLA</name>
<accession>A0A2I0UB65</accession>
<sequence>MLPAAFCWGPPGRRGKEEVCRGLALWLLLSCVDLIVSGHVVIEMATTVTSVTPSAALVLFPTDSDDLERGSDSGTPLPTSDNGDNSLGYTVSQSKWGLFMLLLDEINGIKNYSGFFWNHLIPMCANRVCSQVWDLDYNESLLQKSLKFGIKWNIPYKWNSFRVTNDFTIVYEDVVQFTVASSSVGIAFDYQCFTQECSKQGLSLIKISMDPCLEFHLAVDLTSA</sequence>